<feature type="transmembrane region" description="Helical" evidence="1">
    <location>
        <begin position="351"/>
        <end position="369"/>
    </location>
</feature>
<sequence length="380" mass="42657">MPEPTQSERPASAFPWPALLLASTLILITGLLLALLHYQLHSRAMLSSGNALFNQIAKQLQYSLAATYNPPRRALNLLALDALPDTENLEQRLTRIPMLAQVLTDNPQLNSVYIGWDSGDYLMLRPLPNAASRDRFNAPQAAHWMVWHIAAGQYRRPVVIHLYLDQTFKLLESQHPPHDGFDPRTRPWYEAAKASANQIITTPYVFFSTNEFGTTMARPAGDNAVLGADLTLSQLSTLLADHRMTPSSELLIYDTEGTVIAYHDVQRIISTSRSGPLRLKRFNELGSTLLAALALDGYQIERQQPLTLEGRHWQVLQQRLPVKDIPDSYLAILVPEDELLADAYRIRRQSVFATLLLMLVLVPLVWLAARRRSGTRSALG</sequence>
<dbReference type="KEGG" id="ppha:BVH74_11875"/>
<evidence type="ECO:0000313" key="3">
    <source>
        <dbReference type="Proteomes" id="UP000243488"/>
    </source>
</evidence>
<evidence type="ECO:0000256" key="1">
    <source>
        <dbReference type="SAM" id="Phobius"/>
    </source>
</evidence>
<keyword evidence="1" id="KW-0812">Transmembrane</keyword>
<dbReference type="EMBL" id="CP020100">
    <property type="protein sequence ID" value="AQZ95406.1"/>
    <property type="molecule type" value="Genomic_DNA"/>
</dbReference>
<keyword evidence="3" id="KW-1185">Reference proteome</keyword>
<evidence type="ECO:0000313" key="2">
    <source>
        <dbReference type="EMBL" id="AQZ95406.1"/>
    </source>
</evidence>
<keyword evidence="1" id="KW-0472">Membrane</keyword>
<feature type="transmembrane region" description="Helical" evidence="1">
    <location>
        <begin position="14"/>
        <end position="36"/>
    </location>
</feature>
<accession>A0A1V0B652</accession>
<dbReference type="STRING" id="1931241.BVH74_11875"/>
<organism evidence="2 3">
    <name type="scientific">Halopseudomonas phragmitis</name>
    <dbReference type="NCBI Taxonomy" id="1931241"/>
    <lineage>
        <taxon>Bacteria</taxon>
        <taxon>Pseudomonadati</taxon>
        <taxon>Pseudomonadota</taxon>
        <taxon>Gammaproteobacteria</taxon>
        <taxon>Pseudomonadales</taxon>
        <taxon>Pseudomonadaceae</taxon>
        <taxon>Halopseudomonas</taxon>
    </lineage>
</organism>
<protein>
    <submittedName>
        <fullName evidence="2">Uncharacterized protein</fullName>
    </submittedName>
</protein>
<keyword evidence="1" id="KW-1133">Transmembrane helix</keyword>
<dbReference type="InterPro" id="IPR029151">
    <property type="entry name" value="Sensor-like_sf"/>
</dbReference>
<dbReference type="SUPFAM" id="SSF103190">
    <property type="entry name" value="Sensory domain-like"/>
    <property type="match status" value="1"/>
</dbReference>
<proteinExistence type="predicted"/>
<gene>
    <name evidence="2" type="ORF">BVH74_11875</name>
</gene>
<dbReference type="AlphaFoldDB" id="A0A1V0B652"/>
<dbReference type="Gene3D" id="3.30.450.20">
    <property type="entry name" value="PAS domain"/>
    <property type="match status" value="2"/>
</dbReference>
<name>A0A1V0B652_9GAMM</name>
<reference evidence="2 3" key="1">
    <citation type="submission" date="2017-03" db="EMBL/GenBank/DDBJ databases">
        <title>Complete genome sequence of the novel DNRA strain Pseudomonas sp. S-6-2 isolated from Chinese polluted river sediment. Journal of Biotechnology.</title>
        <authorList>
            <person name="Li J."/>
            <person name="Xiang F."/>
            <person name="Wang L."/>
            <person name="Xi L."/>
            <person name="Liu J."/>
        </authorList>
    </citation>
    <scope>NUCLEOTIDE SEQUENCE [LARGE SCALE GENOMIC DNA]</scope>
    <source>
        <strain evidence="2 3">S-6-2</strain>
    </source>
</reference>
<dbReference type="RefSeq" id="WP_080050274.1">
    <property type="nucleotide sequence ID" value="NZ_CP020100.1"/>
</dbReference>
<dbReference type="Proteomes" id="UP000243488">
    <property type="component" value="Chromosome"/>
</dbReference>